<dbReference type="EMBL" id="JSCE01000216">
    <property type="protein sequence ID" value="KHM51069.1"/>
    <property type="molecule type" value="Genomic_DNA"/>
</dbReference>
<comment type="caution">
    <text evidence="2">The sequence shown here is derived from an EMBL/GenBank/DDBJ whole genome shotgun (WGS) entry which is preliminary data.</text>
</comment>
<keyword evidence="1" id="KW-0472">Membrane</keyword>
<dbReference type="STRING" id="82374.NZ47_11745"/>
<keyword evidence="3" id="KW-1185">Reference proteome</keyword>
<proteinExistence type="predicted"/>
<dbReference type="Proteomes" id="UP000030993">
    <property type="component" value="Unassembled WGS sequence"/>
</dbReference>
<dbReference type="AlphaFoldDB" id="A0A0B2JTM8"/>
<organism evidence="2 3">
    <name type="scientific">Anaerovibrio lipolyticus</name>
    <dbReference type="NCBI Taxonomy" id="82374"/>
    <lineage>
        <taxon>Bacteria</taxon>
        <taxon>Bacillati</taxon>
        <taxon>Bacillota</taxon>
        <taxon>Negativicutes</taxon>
        <taxon>Selenomonadales</taxon>
        <taxon>Selenomonadaceae</taxon>
        <taxon>Anaerovibrio</taxon>
    </lineage>
</organism>
<dbReference type="eggNOG" id="COG1716">
    <property type="taxonomic scope" value="Bacteria"/>
</dbReference>
<accession>A0A0B2JTM8</accession>
<feature type="transmembrane region" description="Helical" evidence="1">
    <location>
        <begin position="12"/>
        <end position="33"/>
    </location>
</feature>
<evidence type="ECO:0000313" key="3">
    <source>
        <dbReference type="Proteomes" id="UP000030993"/>
    </source>
</evidence>
<dbReference type="InterPro" id="IPR005077">
    <property type="entry name" value="Peptidase_C11"/>
</dbReference>
<sequence>MKVDIWRYFRKFLVSWIIMVAVILTGLGSNGSYERAYANPYAYNSSDNWVVYWYICGSDLETEYGSATTDIEELLDVNLPPNVKVVFQTGGSYEWQNDVMGNNVIGRYLYDSSGLHELELAPDADMGDKNTLQNFLQFGKDNFPADHRVFVFWNHGGGTTGGVCVDERTDNTLNLNDIQNAFTDVYGTSQGTPPFELVGFDACLMSTYDVANMLNGISRYMTASEEIEPGNGWNYTGWVEALAQNPAMDGATLGRSICDSYMIGCEEYGTEETATLSVVDLSRVPAVKSAYESFGVEALTQAKNNPQKFFSDFGRDAQRAENYGGNTREQGYSNMVDLGDLAYRAQHIMPRTAPQLMNSIDNAVVYKVQGKYRRRGSGLSGYYPYDGDVDNYSSYVAQDAASFAHKCLYYYLLSGEWPEEADEVLAGNQSSVTVPVLPAQPSQKLCDVSQLEDTPVYIDNAGISYVSLSEQQMDMLSAVHCQLVYIDEKEDILLALGSDSNIIGDWDSGIFKDNFYGKWPMLDGHPVYVEITTEEDNYNIYSIPIKLNGVECNLQVSYTYNDEKYHIIGAWKGIDDNGMGDRHFMKLKAGDTITTIHYAMPLSSNTNEYVPVEAETFTIGSNPVFDDAETGDGLYGYFFEFVSPTGDSSFSQMVQFTIKNGEITTDV</sequence>
<gene>
    <name evidence="2" type="ORF">NZ47_11745</name>
</gene>
<evidence type="ECO:0000256" key="1">
    <source>
        <dbReference type="SAM" id="Phobius"/>
    </source>
</evidence>
<dbReference type="PANTHER" id="PTHR37835:SF1">
    <property type="entry name" value="ALPHA-CLOSTRIPAIN"/>
    <property type="match status" value="1"/>
</dbReference>
<dbReference type="PANTHER" id="PTHR37835">
    <property type="entry name" value="ALPHA-CLOSTRIPAIN"/>
    <property type="match status" value="1"/>
</dbReference>
<name>A0A0B2JTM8_9FIRM</name>
<protein>
    <submittedName>
        <fullName evidence="2">Clostripain</fullName>
    </submittedName>
</protein>
<dbReference type="Pfam" id="PF03415">
    <property type="entry name" value="Peptidase_C11"/>
    <property type="match status" value="1"/>
</dbReference>
<keyword evidence="1" id="KW-1133">Transmembrane helix</keyword>
<keyword evidence="1" id="KW-0812">Transmembrane</keyword>
<evidence type="ECO:0000313" key="2">
    <source>
        <dbReference type="EMBL" id="KHM51069.1"/>
    </source>
</evidence>
<reference evidence="2 3" key="1">
    <citation type="journal article" date="2013" name="PLoS ONE">
        <title>Identification and characterization of three novel lipases belonging to families II and V from Anaerovibrio lipolyticus 5ST.</title>
        <authorList>
            <person name="Prive F."/>
            <person name="Kaderbhai N.N."/>
            <person name="Girdwood S."/>
            <person name="Worgan H.J."/>
            <person name="Pinloche E."/>
            <person name="Scollan N.D."/>
            <person name="Huws S.A."/>
            <person name="Newbold C.J."/>
        </authorList>
    </citation>
    <scope>NUCLEOTIDE SEQUENCE [LARGE SCALE GENOMIC DNA]</scope>
    <source>
        <strain evidence="2 3">5S</strain>
    </source>
</reference>
<dbReference type="RefSeq" id="WP_039211009.1">
    <property type="nucleotide sequence ID" value="NZ_JSCE01000216.1"/>
</dbReference>
<dbReference type="Gene3D" id="3.40.50.11970">
    <property type="match status" value="1"/>
</dbReference>